<dbReference type="CDD" id="cd00397">
    <property type="entry name" value="DNA_BRE_C"/>
    <property type="match status" value="1"/>
</dbReference>
<reference evidence="3 4" key="1">
    <citation type="submission" date="2020-05" db="EMBL/GenBank/DDBJ databases">
        <title>Draft genome sequence of Mycobacterium hippocampi DL, isolated from European seabass, Dicentrarchus labrax, reared in fish farms.</title>
        <authorList>
            <person name="Stathopoulou P."/>
            <person name="Asimakis E."/>
            <person name="Tzokas K."/>
            <person name="Batargias C."/>
            <person name="Tsiamis G."/>
        </authorList>
    </citation>
    <scope>NUCLEOTIDE SEQUENCE [LARGE SCALE GENOMIC DNA]</scope>
    <source>
        <strain evidence="3 4">DL</strain>
    </source>
</reference>
<organism evidence="3 4">
    <name type="scientific">Mycolicibacterium hippocampi</name>
    <dbReference type="NCBI Taxonomy" id="659824"/>
    <lineage>
        <taxon>Bacteria</taxon>
        <taxon>Bacillati</taxon>
        <taxon>Actinomycetota</taxon>
        <taxon>Actinomycetes</taxon>
        <taxon>Mycobacteriales</taxon>
        <taxon>Mycobacteriaceae</taxon>
        <taxon>Mycolicibacterium</taxon>
    </lineage>
</organism>
<dbReference type="SUPFAM" id="SSF56349">
    <property type="entry name" value="DNA breaking-rejoining enzymes"/>
    <property type="match status" value="1"/>
</dbReference>
<dbReference type="PANTHER" id="PTHR30349">
    <property type="entry name" value="PHAGE INTEGRASE-RELATED"/>
    <property type="match status" value="1"/>
</dbReference>
<dbReference type="Pfam" id="PF00589">
    <property type="entry name" value="Phage_integrase"/>
    <property type="match status" value="1"/>
</dbReference>
<dbReference type="EMBL" id="JABFYL010000046">
    <property type="protein sequence ID" value="NVN52930.1"/>
    <property type="molecule type" value="Genomic_DNA"/>
</dbReference>
<dbReference type="InterPro" id="IPR013762">
    <property type="entry name" value="Integrase-like_cat_sf"/>
</dbReference>
<gene>
    <name evidence="3" type="ORF">HLY00_2221</name>
</gene>
<dbReference type="GO" id="GO:0015074">
    <property type="term" value="P:DNA integration"/>
    <property type="evidence" value="ECO:0007669"/>
    <property type="project" value="InterPro"/>
</dbReference>
<protein>
    <submittedName>
        <fullName evidence="3">Mobile element protein</fullName>
    </submittedName>
</protein>
<comment type="caution">
    <text evidence="3">The sequence shown here is derived from an EMBL/GenBank/DDBJ whole genome shotgun (WGS) entry which is preliminary data.</text>
</comment>
<accession>A0A850PY30</accession>
<dbReference type="Gene3D" id="1.10.443.10">
    <property type="entry name" value="Intergrase catalytic core"/>
    <property type="match status" value="1"/>
</dbReference>
<keyword evidence="4" id="KW-1185">Reference proteome</keyword>
<dbReference type="PANTHER" id="PTHR30349:SF64">
    <property type="entry name" value="PROPHAGE INTEGRASE INTD-RELATED"/>
    <property type="match status" value="1"/>
</dbReference>
<feature type="domain" description="Tyr recombinase" evidence="2">
    <location>
        <begin position="445"/>
        <end position="666"/>
    </location>
</feature>
<dbReference type="InterPro" id="IPR011010">
    <property type="entry name" value="DNA_brk_join_enz"/>
</dbReference>
<dbReference type="GO" id="GO:0003677">
    <property type="term" value="F:DNA binding"/>
    <property type="evidence" value="ECO:0007669"/>
    <property type="project" value="InterPro"/>
</dbReference>
<evidence type="ECO:0000313" key="3">
    <source>
        <dbReference type="EMBL" id="NVN52930.1"/>
    </source>
</evidence>
<dbReference type="PROSITE" id="PS51898">
    <property type="entry name" value="TYR_RECOMBINASE"/>
    <property type="match status" value="1"/>
</dbReference>
<name>A0A850PY30_9MYCO</name>
<evidence type="ECO:0000256" key="1">
    <source>
        <dbReference type="ARBA" id="ARBA00023172"/>
    </source>
</evidence>
<dbReference type="Proteomes" id="UP000570517">
    <property type="component" value="Unassembled WGS sequence"/>
</dbReference>
<keyword evidence="1" id="KW-0233">DNA recombination</keyword>
<dbReference type="AlphaFoldDB" id="A0A850PY30"/>
<evidence type="ECO:0000313" key="4">
    <source>
        <dbReference type="Proteomes" id="UP000570517"/>
    </source>
</evidence>
<sequence>MPRVLTRAQSLASSSVFANHPVEVLPPLSPMAKDHPWFGNTATAVERERIIASGVPLVMARMSAKYRSEAEARSGAQLWLSRLLDWLDGYAGDSYQDRWKASDSDNQPKAWCPALSTGSYTRLGARLSINALILLGVIRPGYDWLIENKQARFYRDWTTTHEPAVWDRYFAAAEHEGAPELKTWRTVTHLVRISIVNGLPVTELQSQHVLGYRKFLTSTGRTPGDLHAMWHYGRRGGLFAGEADDLRRYLIAKRLNPTELVDRFDVRAPSVRRLLIAYLAEIAAGQDYASLDGTSRNLVKLFWKPIEDANPGIDTISLTKAQATAWKEWLRTKPDGTPRRHAESILGAVRSFYLDVAAWAHEDPSTWAHWAVSCPVSIRDVRGQQKRRAQRAHRMQARTRTLAPHIDALVAAARAAYLQAVELRDAAKTAPVGEPFSVQGNTYIKHAPRKRPDRVRINTLRDGAETRVDLQYNVTRAFMTWTIIEILRHTGIRIEEMLELTHLSIKQYRKPDGTVIPLLQIAPSKTDQERIFPCSPELTTTLARLVDFVSIDSRVPLCCRIDTQERQVSAPLPHLIQIREGGRSRVINQCTVRKWLSELANSMTLAGADGAALCFTPHDFRRIFITDIVNSGFPIHLAARIVGHNNIEVTRGYTAVYQKDVFEAYDRFIDNRRQARPSAEYREPTQAEWDDFIEHFGQRRIALGNCHRPYGSDCSHEHACLRCDFCEVEPSQAARLNAIRDNLRAQVDEAQKNRWLGDVNQLRITIEHADRKAARLAALTEADPMLLAPHVLTTTDAPSL</sequence>
<dbReference type="InterPro" id="IPR002104">
    <property type="entry name" value="Integrase_catalytic"/>
</dbReference>
<proteinExistence type="predicted"/>
<dbReference type="InterPro" id="IPR050090">
    <property type="entry name" value="Tyrosine_recombinase_XerCD"/>
</dbReference>
<evidence type="ECO:0000259" key="2">
    <source>
        <dbReference type="PROSITE" id="PS51898"/>
    </source>
</evidence>
<dbReference type="GO" id="GO:0006310">
    <property type="term" value="P:DNA recombination"/>
    <property type="evidence" value="ECO:0007669"/>
    <property type="project" value="UniProtKB-KW"/>
</dbReference>